<feature type="domain" description="BON" evidence="4">
    <location>
        <begin position="107"/>
        <end position="177"/>
    </location>
</feature>
<keyword evidence="6" id="KW-1185">Reference proteome</keyword>
<dbReference type="AlphaFoldDB" id="A0A846M9Z8"/>
<sequence length="557" mass="57076">MVPAKSTSRLALGAALAMAVAMPAIPAAAQIASLSTSNVDHAGQLDVPLNKSQVLTVDRPFAKALVGNQDVADILPMTNRSIYVLGKKVGTTSLTLYDSRNMLIAVVDVAVGPDVVTLKRQLSELIPGEPIGARISNDAVVLTGTVSSAAAVDRAVQVARTYAGGEDKVVNMMSIGASQQVMLEVRFSEVNRQAAKELGINHSFINNSGKFVGGIGEQGLAGVPVTGSVASNGTAFSSGVSTQHQVTTTNGATETIDRAITSSQSSVSGSRSTTTARGGNGVLDLLLPTVGFGALGLVTNLGGLKISSALDALERKGLVKTLAEPTLVALSGETASFLAGGEFPIPVLQGGTGSGSGNNGITVEFKPFGVSLGFTPTVLSDGIINLVVEPEVSSIDPTASVTINGLVVPGLLTRRAKTVVELRDGQSFAIAGLLRNDFQDTIRQVPVLGSLPIIGALFRSSGFQKQETELVMIVTPRLVKPMQAADVRLPTDRVGNPNELDLFLMGRTDKAVGINPLNPNAMPPEKGPSAPAPAPAVSAPEAAAPAPAGATQSGYEL</sequence>
<dbReference type="Pfam" id="PF13629">
    <property type="entry name" value="T2SS-T3SS_pil_N"/>
    <property type="match status" value="1"/>
</dbReference>
<dbReference type="EMBL" id="JAASQR010000002">
    <property type="protein sequence ID" value="NIJ16954.1"/>
    <property type="molecule type" value="Genomic_DNA"/>
</dbReference>
<evidence type="ECO:0000256" key="2">
    <source>
        <dbReference type="SAM" id="MobiDB-lite"/>
    </source>
</evidence>
<name>A0A846M9Z8_9SPHN</name>
<dbReference type="Pfam" id="PF00263">
    <property type="entry name" value="Secretin"/>
    <property type="match status" value="1"/>
</dbReference>
<comment type="similarity">
    <text evidence="1">Belongs to the bacterial secretin family.</text>
</comment>
<evidence type="ECO:0000313" key="6">
    <source>
        <dbReference type="Proteomes" id="UP000576821"/>
    </source>
</evidence>
<dbReference type="InterPro" id="IPR050810">
    <property type="entry name" value="Bact_Secretion_Sys_Channel"/>
</dbReference>
<evidence type="ECO:0000256" key="3">
    <source>
        <dbReference type="SAM" id="SignalP"/>
    </source>
</evidence>
<dbReference type="InterPro" id="IPR004846">
    <property type="entry name" value="T2SS/T3SS_dom"/>
</dbReference>
<feature type="compositionally biased region" description="Pro residues" evidence="2">
    <location>
        <begin position="521"/>
        <end position="534"/>
    </location>
</feature>
<evidence type="ECO:0000256" key="1">
    <source>
        <dbReference type="RuleBase" id="RU004003"/>
    </source>
</evidence>
<dbReference type="Pfam" id="PF04972">
    <property type="entry name" value="BON"/>
    <property type="match status" value="1"/>
</dbReference>
<dbReference type="GO" id="GO:0009306">
    <property type="term" value="P:protein secretion"/>
    <property type="evidence" value="ECO:0007669"/>
    <property type="project" value="InterPro"/>
</dbReference>
<dbReference type="RefSeq" id="WP_167303532.1">
    <property type="nucleotide sequence ID" value="NZ_JAASQR010000002.1"/>
</dbReference>
<dbReference type="PANTHER" id="PTHR30332:SF17">
    <property type="entry name" value="TYPE IV PILIATION SYSTEM PROTEIN DR_0774-RELATED"/>
    <property type="match status" value="1"/>
</dbReference>
<accession>A0A846M9Z8</accession>
<dbReference type="GO" id="GO:0015627">
    <property type="term" value="C:type II protein secretion system complex"/>
    <property type="evidence" value="ECO:0007669"/>
    <property type="project" value="TreeGrafter"/>
</dbReference>
<proteinExistence type="inferred from homology"/>
<dbReference type="PRINTS" id="PR00811">
    <property type="entry name" value="BCTERIALGSPD"/>
</dbReference>
<dbReference type="PROSITE" id="PS50914">
    <property type="entry name" value="BON"/>
    <property type="match status" value="1"/>
</dbReference>
<feature type="region of interest" description="Disordered" evidence="2">
    <location>
        <begin position="518"/>
        <end position="557"/>
    </location>
</feature>
<evidence type="ECO:0000259" key="4">
    <source>
        <dbReference type="PROSITE" id="PS50914"/>
    </source>
</evidence>
<dbReference type="PANTHER" id="PTHR30332">
    <property type="entry name" value="PROBABLE GENERAL SECRETION PATHWAY PROTEIN D"/>
    <property type="match status" value="1"/>
</dbReference>
<gene>
    <name evidence="5" type="ORF">FHS54_001920</name>
</gene>
<feature type="chain" id="PRO_5032762481" evidence="3">
    <location>
        <begin position="30"/>
        <end position="557"/>
    </location>
</feature>
<feature type="compositionally biased region" description="Low complexity" evidence="2">
    <location>
        <begin position="535"/>
        <end position="550"/>
    </location>
</feature>
<protein>
    <submittedName>
        <fullName evidence="5">Pilus assembly protein CpaC</fullName>
    </submittedName>
</protein>
<evidence type="ECO:0000313" key="5">
    <source>
        <dbReference type="EMBL" id="NIJ16954.1"/>
    </source>
</evidence>
<dbReference type="InterPro" id="IPR001775">
    <property type="entry name" value="GspD/PilQ"/>
</dbReference>
<reference evidence="5 6" key="1">
    <citation type="submission" date="2020-03" db="EMBL/GenBank/DDBJ databases">
        <title>Genomic Encyclopedia of Type Strains, Phase IV (KMG-IV): sequencing the most valuable type-strain genomes for metagenomic binning, comparative biology and taxonomic classification.</title>
        <authorList>
            <person name="Goeker M."/>
        </authorList>
    </citation>
    <scope>NUCLEOTIDE SEQUENCE [LARGE SCALE GENOMIC DNA]</scope>
    <source>
        <strain evidence="5 6">DSM 21299</strain>
    </source>
</reference>
<keyword evidence="3" id="KW-0732">Signal</keyword>
<dbReference type="InterPro" id="IPR032789">
    <property type="entry name" value="T2SS-T3SS_pil_N"/>
</dbReference>
<dbReference type="Proteomes" id="UP000576821">
    <property type="component" value="Unassembled WGS sequence"/>
</dbReference>
<organism evidence="5 6">
    <name type="scientific">Sphingobium vermicomposti</name>
    <dbReference type="NCBI Taxonomy" id="529005"/>
    <lineage>
        <taxon>Bacteria</taxon>
        <taxon>Pseudomonadati</taxon>
        <taxon>Pseudomonadota</taxon>
        <taxon>Alphaproteobacteria</taxon>
        <taxon>Sphingomonadales</taxon>
        <taxon>Sphingomonadaceae</taxon>
        <taxon>Sphingobium</taxon>
    </lineage>
</organism>
<feature type="signal peptide" evidence="3">
    <location>
        <begin position="1"/>
        <end position="29"/>
    </location>
</feature>
<dbReference type="InterPro" id="IPR007055">
    <property type="entry name" value="BON_dom"/>
</dbReference>
<comment type="caution">
    <text evidence="5">The sequence shown here is derived from an EMBL/GenBank/DDBJ whole genome shotgun (WGS) entry which is preliminary data.</text>
</comment>